<evidence type="ECO:0000256" key="1">
    <source>
        <dbReference type="SAM" id="MobiDB-lite"/>
    </source>
</evidence>
<evidence type="ECO:0000313" key="3">
    <source>
        <dbReference type="EMBL" id="CAF4107533.1"/>
    </source>
</evidence>
<feature type="region of interest" description="Disordered" evidence="1">
    <location>
        <begin position="143"/>
        <end position="205"/>
    </location>
</feature>
<reference evidence="3" key="1">
    <citation type="submission" date="2021-02" db="EMBL/GenBank/DDBJ databases">
        <authorList>
            <person name="Nowell W R."/>
        </authorList>
    </citation>
    <scope>NUCLEOTIDE SEQUENCE</scope>
</reference>
<protein>
    <recommendedName>
        <fullName evidence="2">C2H2-type domain-containing protein</fullName>
    </recommendedName>
</protein>
<dbReference type="SMART" id="SM00355">
    <property type="entry name" value="ZnF_C2H2"/>
    <property type="match status" value="2"/>
</dbReference>
<sequence length="205" mass="23771">MLVTGDVTEVVNTSFVNRQRHHHFDSNINQTMDYFPTNTDDINDCDAKSDKSISNNNAIDLMLKTTPNTGRSSNNRRKQLAPRSRLVRQCDLCDFSSSTINEFKNHMKYEHETEQVYLCDTCRYYSLSSYDFQLHLNSHHELSKNNHQSLSPPKLNLFVKPSSNAESDEEIEEDNDEHQISVNTSKEQNNITFDNDEQSSNDEQR</sequence>
<feature type="domain" description="C2H2-type" evidence="2">
    <location>
        <begin position="88"/>
        <end position="111"/>
    </location>
</feature>
<comment type="caution">
    <text evidence="3">The sequence shown here is derived from an EMBL/GenBank/DDBJ whole genome shotgun (WGS) entry which is preliminary data.</text>
</comment>
<dbReference type="Gene3D" id="3.30.160.60">
    <property type="entry name" value="Classic Zinc Finger"/>
    <property type="match status" value="1"/>
</dbReference>
<feature type="compositionally biased region" description="Acidic residues" evidence="1">
    <location>
        <begin position="166"/>
        <end position="176"/>
    </location>
</feature>
<feature type="domain" description="C2H2-type" evidence="2">
    <location>
        <begin position="117"/>
        <end position="139"/>
    </location>
</feature>
<gene>
    <name evidence="3" type="ORF">GIL414_LOCUS17414</name>
</gene>
<dbReference type="SUPFAM" id="SSF57667">
    <property type="entry name" value="beta-beta-alpha zinc fingers"/>
    <property type="match status" value="1"/>
</dbReference>
<accession>A0A8S2QFE2</accession>
<dbReference type="InterPro" id="IPR013087">
    <property type="entry name" value="Znf_C2H2_type"/>
</dbReference>
<feature type="compositionally biased region" description="Acidic residues" evidence="1">
    <location>
        <begin position="194"/>
        <end position="205"/>
    </location>
</feature>
<dbReference type="EMBL" id="CAJOBJ010008259">
    <property type="protein sequence ID" value="CAF4107533.1"/>
    <property type="molecule type" value="Genomic_DNA"/>
</dbReference>
<dbReference type="AlphaFoldDB" id="A0A8S2QFE2"/>
<feature type="compositionally biased region" description="Polar residues" evidence="1">
    <location>
        <begin position="180"/>
        <end position="193"/>
    </location>
</feature>
<evidence type="ECO:0000313" key="4">
    <source>
        <dbReference type="Proteomes" id="UP000681720"/>
    </source>
</evidence>
<organism evidence="3 4">
    <name type="scientific">Rotaria magnacalcarata</name>
    <dbReference type="NCBI Taxonomy" id="392030"/>
    <lineage>
        <taxon>Eukaryota</taxon>
        <taxon>Metazoa</taxon>
        <taxon>Spiralia</taxon>
        <taxon>Gnathifera</taxon>
        <taxon>Rotifera</taxon>
        <taxon>Eurotatoria</taxon>
        <taxon>Bdelloidea</taxon>
        <taxon>Philodinida</taxon>
        <taxon>Philodinidae</taxon>
        <taxon>Rotaria</taxon>
    </lineage>
</organism>
<dbReference type="Proteomes" id="UP000681720">
    <property type="component" value="Unassembled WGS sequence"/>
</dbReference>
<proteinExistence type="predicted"/>
<name>A0A8S2QFE2_9BILA</name>
<evidence type="ECO:0000259" key="2">
    <source>
        <dbReference type="SMART" id="SM00355"/>
    </source>
</evidence>
<feature type="non-terminal residue" evidence="3">
    <location>
        <position position="1"/>
    </location>
</feature>
<dbReference type="InterPro" id="IPR036236">
    <property type="entry name" value="Znf_C2H2_sf"/>
</dbReference>